<proteinExistence type="predicted"/>
<dbReference type="EMBL" id="QROY01000002">
    <property type="protein sequence ID" value="RHL71089.1"/>
    <property type="molecule type" value="Genomic_DNA"/>
</dbReference>
<sequence>MNKEKQIEVLEDLKSYVNEEWDEYEYADDIKDANVALDVAIALIKSSNVAGTLSINDKNYIVLEGQES</sequence>
<dbReference type="Proteomes" id="UP000285201">
    <property type="component" value="Unassembled WGS sequence"/>
</dbReference>
<dbReference type="AlphaFoldDB" id="A0A415MEQ2"/>
<gene>
    <name evidence="1" type="ORF">DW007_02785</name>
</gene>
<dbReference type="RefSeq" id="WP_118370209.1">
    <property type="nucleotide sequence ID" value="NZ_QROY01000002.1"/>
</dbReference>
<organism evidence="1 2">
    <name type="scientific">Lachnospira eligens</name>
    <dbReference type="NCBI Taxonomy" id="39485"/>
    <lineage>
        <taxon>Bacteria</taxon>
        <taxon>Bacillati</taxon>
        <taxon>Bacillota</taxon>
        <taxon>Clostridia</taxon>
        <taxon>Lachnospirales</taxon>
        <taxon>Lachnospiraceae</taxon>
        <taxon>Lachnospira</taxon>
    </lineage>
</organism>
<protein>
    <submittedName>
        <fullName evidence="1">Uncharacterized protein</fullName>
    </submittedName>
</protein>
<reference evidence="1 2" key="1">
    <citation type="submission" date="2018-08" db="EMBL/GenBank/DDBJ databases">
        <title>A genome reference for cultivated species of the human gut microbiota.</title>
        <authorList>
            <person name="Zou Y."/>
            <person name="Xue W."/>
            <person name="Luo G."/>
        </authorList>
    </citation>
    <scope>NUCLEOTIDE SEQUENCE [LARGE SCALE GENOMIC DNA]</scope>
    <source>
        <strain evidence="1 2">AF36-7BH</strain>
    </source>
</reference>
<evidence type="ECO:0000313" key="2">
    <source>
        <dbReference type="Proteomes" id="UP000285201"/>
    </source>
</evidence>
<name>A0A415MEQ2_9FIRM</name>
<comment type="caution">
    <text evidence="1">The sequence shown here is derived from an EMBL/GenBank/DDBJ whole genome shotgun (WGS) entry which is preliminary data.</text>
</comment>
<accession>A0A415MEQ2</accession>
<evidence type="ECO:0000313" key="1">
    <source>
        <dbReference type="EMBL" id="RHL71089.1"/>
    </source>
</evidence>